<accession>A0ABQ9TNI7</accession>
<dbReference type="SUPFAM" id="SSF56024">
    <property type="entry name" value="Phospholipase D/nuclease"/>
    <property type="match status" value="1"/>
</dbReference>
<dbReference type="InterPro" id="IPR050944">
    <property type="entry name" value="FAM83"/>
</dbReference>
<proteinExistence type="inferred from homology"/>
<dbReference type="PANTHER" id="PTHR16181">
    <property type="entry name" value="PROTEIN FAM83A-RELATED"/>
    <property type="match status" value="1"/>
</dbReference>
<evidence type="ECO:0000259" key="2">
    <source>
        <dbReference type="Pfam" id="PF07894"/>
    </source>
</evidence>
<evidence type="ECO:0000256" key="1">
    <source>
        <dbReference type="ARBA" id="ARBA00006937"/>
    </source>
</evidence>
<dbReference type="Pfam" id="PF07894">
    <property type="entry name" value="SACK1"/>
    <property type="match status" value="1"/>
</dbReference>
<comment type="similarity">
    <text evidence="1">Belongs to the FAM83 family.</text>
</comment>
<comment type="caution">
    <text evidence="3">The sequence shown here is derived from an EMBL/GenBank/DDBJ whole genome shotgun (WGS) entry which is preliminary data.</text>
</comment>
<dbReference type="Gene3D" id="3.30.870.10">
    <property type="entry name" value="Endonuclease Chain A"/>
    <property type="match status" value="1"/>
</dbReference>
<reference evidence="3 4" key="1">
    <citation type="submission" date="2023-05" db="EMBL/GenBank/DDBJ databases">
        <title>B98-5 Cell Line De Novo Hybrid Assembly: An Optical Mapping Approach.</title>
        <authorList>
            <person name="Kananen K."/>
            <person name="Auerbach J.A."/>
            <person name="Kautto E."/>
            <person name="Blachly J.S."/>
        </authorList>
    </citation>
    <scope>NUCLEOTIDE SEQUENCE [LARGE SCALE GENOMIC DNA]</scope>
    <source>
        <strain evidence="3">B95-8</strain>
        <tissue evidence="3">Cell line</tissue>
    </source>
</reference>
<dbReference type="EMBL" id="JASSZA010000020">
    <property type="protein sequence ID" value="KAK2085988.1"/>
    <property type="molecule type" value="Genomic_DNA"/>
</dbReference>
<evidence type="ECO:0000313" key="3">
    <source>
        <dbReference type="EMBL" id="KAK2085988.1"/>
    </source>
</evidence>
<keyword evidence="4" id="KW-1185">Reference proteome</keyword>
<name>A0ABQ9TNI7_SAGOE</name>
<dbReference type="InterPro" id="IPR012461">
    <property type="entry name" value="SACK1"/>
</dbReference>
<protein>
    <submittedName>
        <fullName evidence="3">Protein fam83f</fullName>
    </submittedName>
</protein>
<gene>
    <name evidence="3" type="primary">FAM83F_3</name>
    <name evidence="3" type="ORF">P7K49_035413</name>
</gene>
<dbReference type="Proteomes" id="UP001266305">
    <property type="component" value="Unassembled WGS sequence"/>
</dbReference>
<evidence type="ECO:0000313" key="4">
    <source>
        <dbReference type="Proteomes" id="UP001266305"/>
    </source>
</evidence>
<sequence length="114" mass="12866">MRITLFTHTFKDEKAPHLKQVVRQKIQQAQQVASVVMDLFADGDIFQDIVDVACKRRVPVYLILDEAGVKYFPEMCQGLQLTDFQIRNIRVCSVTGVGFYMPMGSSKGPCHQGS</sequence>
<feature type="domain" description="Scaffolding anchor of CK1" evidence="2">
    <location>
        <begin position="2"/>
        <end position="108"/>
    </location>
</feature>
<dbReference type="PANTHER" id="PTHR16181:SF29">
    <property type="entry name" value="PROTEIN FAM83A-RELATED"/>
    <property type="match status" value="1"/>
</dbReference>
<organism evidence="3 4">
    <name type="scientific">Saguinus oedipus</name>
    <name type="common">Cotton-top tamarin</name>
    <name type="synonym">Oedipomidas oedipus</name>
    <dbReference type="NCBI Taxonomy" id="9490"/>
    <lineage>
        <taxon>Eukaryota</taxon>
        <taxon>Metazoa</taxon>
        <taxon>Chordata</taxon>
        <taxon>Craniata</taxon>
        <taxon>Vertebrata</taxon>
        <taxon>Euteleostomi</taxon>
        <taxon>Mammalia</taxon>
        <taxon>Eutheria</taxon>
        <taxon>Euarchontoglires</taxon>
        <taxon>Primates</taxon>
        <taxon>Haplorrhini</taxon>
        <taxon>Platyrrhini</taxon>
        <taxon>Cebidae</taxon>
        <taxon>Callitrichinae</taxon>
        <taxon>Saguinus</taxon>
    </lineage>
</organism>